<evidence type="ECO:0000313" key="1">
    <source>
        <dbReference type="EMBL" id="TKR63051.1"/>
    </source>
</evidence>
<organism evidence="1 2">
    <name type="scientific">Steinernema carpocapsae</name>
    <name type="common">Entomopathogenic nematode</name>
    <dbReference type="NCBI Taxonomy" id="34508"/>
    <lineage>
        <taxon>Eukaryota</taxon>
        <taxon>Metazoa</taxon>
        <taxon>Ecdysozoa</taxon>
        <taxon>Nematoda</taxon>
        <taxon>Chromadorea</taxon>
        <taxon>Rhabditida</taxon>
        <taxon>Tylenchina</taxon>
        <taxon>Panagrolaimomorpha</taxon>
        <taxon>Strongyloidoidea</taxon>
        <taxon>Steinernematidae</taxon>
        <taxon>Steinernema</taxon>
    </lineage>
</organism>
<protein>
    <submittedName>
        <fullName evidence="1">Uncharacterized protein</fullName>
    </submittedName>
</protein>
<dbReference type="Proteomes" id="UP000298663">
    <property type="component" value="Unassembled WGS sequence"/>
</dbReference>
<sequence length="66" mass="7979">MQLLEHERTLIFYPFECARSGWAEKWVLVDSTRKVDSDIEKDWDNDNESSDENLSRTWKRRSFVLV</sequence>
<comment type="caution">
    <text evidence="1">The sequence shown here is derived from an EMBL/GenBank/DDBJ whole genome shotgun (WGS) entry which is preliminary data.</text>
</comment>
<proteinExistence type="predicted"/>
<gene>
    <name evidence="1" type="ORF">L596_026934</name>
</gene>
<dbReference type="EMBL" id="AZBU02000010">
    <property type="protein sequence ID" value="TKR63051.1"/>
    <property type="molecule type" value="Genomic_DNA"/>
</dbReference>
<keyword evidence="2" id="KW-1185">Reference proteome</keyword>
<accession>A0A4U5M2T8</accession>
<reference evidence="1 2" key="2">
    <citation type="journal article" date="2019" name="G3 (Bethesda)">
        <title>Hybrid Assembly of the Genome of the Entomopathogenic Nematode Steinernema carpocapsae Identifies the X-Chromosome.</title>
        <authorList>
            <person name="Serra L."/>
            <person name="Macchietto M."/>
            <person name="Macias-Munoz A."/>
            <person name="McGill C.J."/>
            <person name="Rodriguez I.M."/>
            <person name="Rodriguez B."/>
            <person name="Murad R."/>
            <person name="Mortazavi A."/>
        </authorList>
    </citation>
    <scope>NUCLEOTIDE SEQUENCE [LARGE SCALE GENOMIC DNA]</scope>
    <source>
        <strain evidence="1 2">ALL</strain>
    </source>
</reference>
<dbReference type="AlphaFoldDB" id="A0A4U5M2T8"/>
<evidence type="ECO:0000313" key="2">
    <source>
        <dbReference type="Proteomes" id="UP000298663"/>
    </source>
</evidence>
<reference evidence="1 2" key="1">
    <citation type="journal article" date="2015" name="Genome Biol.">
        <title>Comparative genomics of Steinernema reveals deeply conserved gene regulatory networks.</title>
        <authorList>
            <person name="Dillman A.R."/>
            <person name="Macchietto M."/>
            <person name="Porter C.F."/>
            <person name="Rogers A."/>
            <person name="Williams B."/>
            <person name="Antoshechkin I."/>
            <person name="Lee M.M."/>
            <person name="Goodwin Z."/>
            <person name="Lu X."/>
            <person name="Lewis E.E."/>
            <person name="Goodrich-Blair H."/>
            <person name="Stock S.P."/>
            <person name="Adams B.J."/>
            <person name="Sternberg P.W."/>
            <person name="Mortazavi A."/>
        </authorList>
    </citation>
    <scope>NUCLEOTIDE SEQUENCE [LARGE SCALE GENOMIC DNA]</scope>
    <source>
        <strain evidence="1 2">ALL</strain>
    </source>
</reference>
<name>A0A4U5M2T8_STECR</name>